<accession>A0A810L633</accession>
<protein>
    <recommendedName>
        <fullName evidence="2">Ribosomal RNA large subunit methyltransferase K/L-like methyltransferase domain-containing protein</fullName>
    </recommendedName>
</protein>
<dbReference type="SUPFAM" id="SSF53335">
    <property type="entry name" value="S-adenosyl-L-methionine-dependent methyltransferases"/>
    <property type="match status" value="1"/>
</dbReference>
<gene>
    <name evidence="3" type="ORF">Asera_51280</name>
</gene>
<feature type="compositionally biased region" description="Gly residues" evidence="1">
    <location>
        <begin position="369"/>
        <end position="378"/>
    </location>
</feature>
<name>A0A810L633_9ACTN</name>
<dbReference type="Gene3D" id="3.40.50.150">
    <property type="entry name" value="Vaccinia Virus protein VP39"/>
    <property type="match status" value="1"/>
</dbReference>
<organism evidence="3 4">
    <name type="scientific">Actinocatenispora sera</name>
    <dbReference type="NCBI Taxonomy" id="390989"/>
    <lineage>
        <taxon>Bacteria</taxon>
        <taxon>Bacillati</taxon>
        <taxon>Actinomycetota</taxon>
        <taxon>Actinomycetes</taxon>
        <taxon>Micromonosporales</taxon>
        <taxon>Micromonosporaceae</taxon>
        <taxon>Actinocatenispora</taxon>
    </lineage>
</organism>
<dbReference type="RefSeq" id="WP_157034815.1">
    <property type="nucleotide sequence ID" value="NZ_AP023354.1"/>
</dbReference>
<feature type="region of interest" description="Disordered" evidence="1">
    <location>
        <begin position="343"/>
        <end position="378"/>
    </location>
</feature>
<dbReference type="AlphaFoldDB" id="A0A810L633"/>
<proteinExistence type="predicted"/>
<feature type="domain" description="Ribosomal RNA large subunit methyltransferase K/L-like methyltransferase" evidence="2">
    <location>
        <begin position="138"/>
        <end position="263"/>
    </location>
</feature>
<evidence type="ECO:0000256" key="1">
    <source>
        <dbReference type="SAM" id="MobiDB-lite"/>
    </source>
</evidence>
<dbReference type="InterPro" id="IPR000241">
    <property type="entry name" value="RlmKL-like_Mtase"/>
</dbReference>
<dbReference type="EMBL" id="AP023354">
    <property type="protein sequence ID" value="BCJ31020.1"/>
    <property type="molecule type" value="Genomic_DNA"/>
</dbReference>
<evidence type="ECO:0000313" key="3">
    <source>
        <dbReference type="EMBL" id="BCJ31020.1"/>
    </source>
</evidence>
<dbReference type="KEGG" id="aser:Asera_51280"/>
<dbReference type="InterPro" id="IPR029063">
    <property type="entry name" value="SAM-dependent_MTases_sf"/>
</dbReference>
<evidence type="ECO:0000313" key="4">
    <source>
        <dbReference type="Proteomes" id="UP000680750"/>
    </source>
</evidence>
<dbReference type="Pfam" id="PF01170">
    <property type="entry name" value="UPF0020"/>
    <property type="match status" value="1"/>
</dbReference>
<dbReference type="OrthoDB" id="1637728at2"/>
<reference evidence="3" key="1">
    <citation type="submission" date="2020-08" db="EMBL/GenBank/DDBJ databases">
        <title>Whole genome shotgun sequence of Actinocatenispora sera NBRC 101916.</title>
        <authorList>
            <person name="Komaki H."/>
            <person name="Tamura T."/>
        </authorList>
    </citation>
    <scope>NUCLEOTIDE SEQUENCE</scope>
    <source>
        <strain evidence="3">NBRC 101916</strain>
    </source>
</reference>
<keyword evidence="4" id="KW-1185">Reference proteome</keyword>
<evidence type="ECO:0000259" key="2">
    <source>
        <dbReference type="Pfam" id="PF01170"/>
    </source>
</evidence>
<sequence>MAEYAILLLPSLNRVYSQTAVTLTRRELAVFDATVLGGKLADVAETEIAGVPYVTFTAEALTDTDLAHLANLSSRYAMFERVGGLLRPVTATPLDLFGSDLLTILKYPGKTNEQFTKLLLNVTALSTDRPGDLLARKLRVLDPMCGRGTTLNQALMYGLSVAGVDIDSKDIDAYAAFLKTWLRAARIKHKAQWAPIRRNRSVLARRFDVELAATKEQYRAGETIELTAIIGDTVHIGQFFRHRSFDVLVADAPYGVAHGSHGRSVSRSPVELIAASAPSWAQLLRPGGAFGLSFNTHVSRRADLAAILTDAGLTVLDGPAYQGFEHRVDQAIVRDLLVARRESEPVPARVRPGTEPGRPDVGAEPASGDTGGVPGPVD</sequence>
<dbReference type="Proteomes" id="UP000680750">
    <property type="component" value="Chromosome"/>
</dbReference>